<proteinExistence type="predicted"/>
<gene>
    <name evidence="2" type="ORF">FJM01_02195</name>
</gene>
<feature type="chain" id="PRO_5021231586" description="Variable surface lipoprotein" evidence="1">
    <location>
        <begin position="26"/>
        <end position="176"/>
    </location>
</feature>
<dbReference type="PROSITE" id="PS51257">
    <property type="entry name" value="PROKAR_LIPOPROTEIN"/>
    <property type="match status" value="1"/>
</dbReference>
<feature type="signal peptide" evidence="1">
    <location>
        <begin position="1"/>
        <end position="25"/>
    </location>
</feature>
<sequence>MSLKRKFKYLAIAPALMVPAILVVSCDNKNTKAVSLNANHFINNQNLVSCPCHSYQFAAGSKDNLYLSNTQIQNFQKQGYFGLKNNQNYDFMKLRDLVDKLNKKYNHDFSKITKDDEFKAYFDLQIPNLNSDSHAIDYALGYDNDKVFIHYNILCLARYANGQHLVEAQGLWNLEI</sequence>
<name>A0A502M8Q6_9MOLU</name>
<evidence type="ECO:0000313" key="2">
    <source>
        <dbReference type="EMBL" id="TPI01552.1"/>
    </source>
</evidence>
<dbReference type="EMBL" id="VFSY01000025">
    <property type="protein sequence ID" value="TPI01552.1"/>
    <property type="molecule type" value="Genomic_DNA"/>
</dbReference>
<comment type="caution">
    <text evidence="2">The sequence shown here is derived from an EMBL/GenBank/DDBJ whole genome shotgun (WGS) entry which is preliminary data.</text>
</comment>
<dbReference type="RefSeq" id="WP_140701150.1">
    <property type="nucleotide sequence ID" value="NZ_VFSY01000025.1"/>
</dbReference>
<protein>
    <recommendedName>
        <fullName evidence="4">Variable surface lipoprotein</fullName>
    </recommendedName>
</protein>
<reference evidence="2 3" key="1">
    <citation type="submission" date="2019-06" db="EMBL/GenBank/DDBJ databases">
        <title>A comparative genomics study of ostrich specific Mycoplasmas.</title>
        <authorList>
            <person name="Botes A."/>
            <person name="Nel T."/>
        </authorList>
    </citation>
    <scope>NUCLEOTIDE SEQUENCE [LARGE SCALE GENOMIC DNA]</scope>
    <source>
        <strain evidence="2 3">Ms01</strain>
    </source>
</reference>
<accession>A0A502M8Q6</accession>
<organism evidence="2 3">
    <name type="scientific">Mycoplasma struthionis</name>
    <dbReference type="NCBI Taxonomy" id="538220"/>
    <lineage>
        <taxon>Bacteria</taxon>
        <taxon>Bacillati</taxon>
        <taxon>Mycoplasmatota</taxon>
        <taxon>Mollicutes</taxon>
        <taxon>Mycoplasmataceae</taxon>
        <taxon>Mycoplasma</taxon>
    </lineage>
</organism>
<evidence type="ECO:0000256" key="1">
    <source>
        <dbReference type="SAM" id="SignalP"/>
    </source>
</evidence>
<dbReference type="AlphaFoldDB" id="A0A502M8Q6"/>
<dbReference type="Proteomes" id="UP000317904">
    <property type="component" value="Unassembled WGS sequence"/>
</dbReference>
<evidence type="ECO:0000313" key="3">
    <source>
        <dbReference type="Proteomes" id="UP000317904"/>
    </source>
</evidence>
<evidence type="ECO:0008006" key="4">
    <source>
        <dbReference type="Google" id="ProtNLM"/>
    </source>
</evidence>
<keyword evidence="1" id="KW-0732">Signal</keyword>